<dbReference type="PANTHER" id="PTHR14614">
    <property type="entry name" value="HEPATOCELLULAR CARCINOMA-ASSOCIATED ANTIGEN"/>
    <property type="match status" value="1"/>
</dbReference>
<keyword evidence="1" id="KW-0808">Transferase</keyword>
<protein>
    <submittedName>
        <fullName evidence="1">Methyltransferase-domain-containing protein</fullName>
    </submittedName>
</protein>
<dbReference type="GO" id="GO:0008757">
    <property type="term" value="F:S-adenosylmethionine-dependent methyltransferase activity"/>
    <property type="evidence" value="ECO:0007669"/>
    <property type="project" value="UniProtKB-ARBA"/>
</dbReference>
<dbReference type="AlphaFoldDB" id="A0AA39WHS7"/>
<dbReference type="SUPFAM" id="SSF53335">
    <property type="entry name" value="S-adenosyl-L-methionine-dependent methyltransferases"/>
    <property type="match status" value="1"/>
</dbReference>
<evidence type="ECO:0000313" key="2">
    <source>
        <dbReference type="Proteomes" id="UP001174934"/>
    </source>
</evidence>
<dbReference type="PANTHER" id="PTHR14614:SF132">
    <property type="entry name" value="PROTEIN-LYSINE METHYLTRANSFERASE C42C1.13"/>
    <property type="match status" value="1"/>
</dbReference>
<dbReference type="EMBL" id="JAULSR010000006">
    <property type="protein sequence ID" value="KAK0615654.1"/>
    <property type="molecule type" value="Genomic_DNA"/>
</dbReference>
<dbReference type="Proteomes" id="UP001174934">
    <property type="component" value="Unassembled WGS sequence"/>
</dbReference>
<keyword evidence="1" id="KW-0489">Methyltransferase</keyword>
<dbReference type="GO" id="GO:0005829">
    <property type="term" value="C:cytosol"/>
    <property type="evidence" value="ECO:0007669"/>
    <property type="project" value="TreeGrafter"/>
</dbReference>
<organism evidence="1 2">
    <name type="scientific">Bombardia bombarda</name>
    <dbReference type="NCBI Taxonomy" id="252184"/>
    <lineage>
        <taxon>Eukaryota</taxon>
        <taxon>Fungi</taxon>
        <taxon>Dikarya</taxon>
        <taxon>Ascomycota</taxon>
        <taxon>Pezizomycotina</taxon>
        <taxon>Sordariomycetes</taxon>
        <taxon>Sordariomycetidae</taxon>
        <taxon>Sordariales</taxon>
        <taxon>Lasiosphaeriaceae</taxon>
        <taxon>Bombardia</taxon>
    </lineage>
</organism>
<sequence length="399" mass="43439">MHYIRLLRSPTIEHSRINQWLKVVLTITTDLNDSFLAPQEPIELVIIGAINDPKGGPPTPINLTPARAPKWTAGMRALKLDLPLARGLVINTVLIRPAHRPLAALGTADIYPGDRAVILPVYADAIDTLADDEDEDKLHVCFRSLRLPGGEGPNFSTLQVEEEMGESMARHIWDGGLTTAALIADLCLGPARESSAKLLPMLRNLLLQDQRLNVLELGCGVGILGTGIARILDASSSEKTGTAHVLMTDVPDAEERVRSNIVRFTNQTANATDAEETSVGLDYENLDWDDGKNSTFGPKVQSRPWDLVALSDCTYNDLLPILVQTISAIHTHSAQHASNTESGCDTKLLLATKQRHSSERAVFDLLSADGWHLCEEASVPLPVLTGSTQSVEVYLFSKK</sequence>
<dbReference type="GO" id="GO:0032259">
    <property type="term" value="P:methylation"/>
    <property type="evidence" value="ECO:0007669"/>
    <property type="project" value="UniProtKB-KW"/>
</dbReference>
<dbReference type="Gene3D" id="3.40.50.150">
    <property type="entry name" value="Vaccinia Virus protein VP39"/>
    <property type="match status" value="1"/>
</dbReference>
<dbReference type="Pfam" id="PF10294">
    <property type="entry name" value="Methyltransf_16"/>
    <property type="match status" value="1"/>
</dbReference>
<dbReference type="InterPro" id="IPR029063">
    <property type="entry name" value="SAM-dependent_MTases_sf"/>
</dbReference>
<reference evidence="1" key="1">
    <citation type="submission" date="2023-06" db="EMBL/GenBank/DDBJ databases">
        <title>Genome-scale phylogeny and comparative genomics of the fungal order Sordariales.</title>
        <authorList>
            <consortium name="Lawrence Berkeley National Laboratory"/>
            <person name="Hensen N."/>
            <person name="Bonometti L."/>
            <person name="Westerberg I."/>
            <person name="Brannstrom I.O."/>
            <person name="Guillou S."/>
            <person name="Cros-Aarteil S."/>
            <person name="Calhoun S."/>
            <person name="Haridas S."/>
            <person name="Kuo A."/>
            <person name="Mondo S."/>
            <person name="Pangilinan J."/>
            <person name="Riley R."/>
            <person name="LaButti K."/>
            <person name="Andreopoulos B."/>
            <person name="Lipzen A."/>
            <person name="Chen C."/>
            <person name="Yanf M."/>
            <person name="Daum C."/>
            <person name="Ng V."/>
            <person name="Clum A."/>
            <person name="Steindorff A."/>
            <person name="Ohm R."/>
            <person name="Martin F."/>
            <person name="Silar P."/>
            <person name="Natvig D."/>
            <person name="Lalanne C."/>
            <person name="Gautier V."/>
            <person name="Ament-velasquez S.L."/>
            <person name="Kruys A."/>
            <person name="Hutchinson M.I."/>
            <person name="Powell A.J."/>
            <person name="Barry K."/>
            <person name="Miller A.N."/>
            <person name="Grigoriev I.V."/>
            <person name="Debuchy R."/>
            <person name="Gladieux P."/>
            <person name="Thoren M.H."/>
            <person name="Johannesson H."/>
        </authorList>
    </citation>
    <scope>NUCLEOTIDE SEQUENCE</scope>
    <source>
        <strain evidence="1">SMH3391-2</strain>
    </source>
</reference>
<accession>A0AA39WHS7</accession>
<evidence type="ECO:0000313" key="1">
    <source>
        <dbReference type="EMBL" id="KAK0615654.1"/>
    </source>
</evidence>
<gene>
    <name evidence="1" type="ORF">B0T17DRAFT_497493</name>
</gene>
<proteinExistence type="predicted"/>
<dbReference type="InterPro" id="IPR019410">
    <property type="entry name" value="Methyltransf_16"/>
</dbReference>
<name>A0AA39WHS7_9PEZI</name>
<keyword evidence="2" id="KW-1185">Reference proteome</keyword>
<comment type="caution">
    <text evidence="1">The sequence shown here is derived from an EMBL/GenBank/DDBJ whole genome shotgun (WGS) entry which is preliminary data.</text>
</comment>